<feature type="region of interest" description="Disordered" evidence="1">
    <location>
        <begin position="1"/>
        <end position="192"/>
    </location>
</feature>
<feature type="compositionally biased region" description="Low complexity" evidence="1">
    <location>
        <begin position="30"/>
        <end position="39"/>
    </location>
</feature>
<feature type="compositionally biased region" description="Polar residues" evidence="1">
    <location>
        <begin position="12"/>
        <end position="24"/>
    </location>
</feature>
<dbReference type="EMBL" id="CAWUPB010001010">
    <property type="protein sequence ID" value="CAK7337182.1"/>
    <property type="molecule type" value="Genomic_DNA"/>
</dbReference>
<comment type="caution">
    <text evidence="2">The sequence shown here is derived from an EMBL/GenBank/DDBJ whole genome shotgun (WGS) entry which is preliminary data.</text>
</comment>
<feature type="compositionally biased region" description="Polar residues" evidence="1">
    <location>
        <begin position="168"/>
        <end position="182"/>
    </location>
</feature>
<gene>
    <name evidence="2" type="ORF">DCAF_LOCUS12209</name>
</gene>
<evidence type="ECO:0000256" key="1">
    <source>
        <dbReference type="SAM" id="MobiDB-lite"/>
    </source>
</evidence>
<evidence type="ECO:0000313" key="2">
    <source>
        <dbReference type="EMBL" id="CAK7337182.1"/>
    </source>
</evidence>
<organism evidence="2 3">
    <name type="scientific">Dovyalis caffra</name>
    <dbReference type="NCBI Taxonomy" id="77055"/>
    <lineage>
        <taxon>Eukaryota</taxon>
        <taxon>Viridiplantae</taxon>
        <taxon>Streptophyta</taxon>
        <taxon>Embryophyta</taxon>
        <taxon>Tracheophyta</taxon>
        <taxon>Spermatophyta</taxon>
        <taxon>Magnoliopsida</taxon>
        <taxon>eudicotyledons</taxon>
        <taxon>Gunneridae</taxon>
        <taxon>Pentapetalae</taxon>
        <taxon>rosids</taxon>
        <taxon>fabids</taxon>
        <taxon>Malpighiales</taxon>
        <taxon>Salicaceae</taxon>
        <taxon>Flacourtieae</taxon>
        <taxon>Dovyalis</taxon>
    </lineage>
</organism>
<dbReference type="PANTHER" id="PTHR47911:SF1">
    <property type="entry name" value="OS06G0664400 PROTEIN"/>
    <property type="match status" value="1"/>
</dbReference>
<proteinExistence type="predicted"/>
<name>A0AAV1RP12_9ROSI</name>
<dbReference type="AlphaFoldDB" id="A0AAV1RP12"/>
<dbReference type="PANTHER" id="PTHR47911">
    <property type="entry name" value="HYDROXYPROLINE-RICH GLYCOPROTEIN-LIKE"/>
    <property type="match status" value="1"/>
</dbReference>
<protein>
    <submittedName>
        <fullName evidence="2">Uncharacterized protein</fullName>
    </submittedName>
</protein>
<keyword evidence="3" id="KW-1185">Reference proteome</keyword>
<dbReference type="Proteomes" id="UP001314170">
    <property type="component" value="Unassembled WGS sequence"/>
</dbReference>
<sequence>MRGTTIGRRVYNPNNFLTNPTSKHAPTFLSSSPFSTSSGRGRGRGVGDGGSPSSAAAPGNDDSEESQPSGLGHGRGKPIGTRPVLPAFASFIAAVKKDQPGSGRGRVTTESGPSRPTEARPEPPSPKKAESHLPSSIISTLSGTGRGKPVNQGRPTEPMKEENRHIRSPTQPQTRSQITPGSSVPKMSKQDAVKKAVDLLSRRGGEAKAAGGEGRGRFVSGGMGGGRGRGRTMVRRRGRGRGRRDYDDDEVYGKIWDHPDAEEQLAQSVGVENMQKIVEGFEEACGRVLPCPVEEDYVEAFDTNCSFEFEPEYLMGEFDKNPDIDEKPPMPLRDVLEKVKPFMMAYIGVKSHEEWEELVEDTMKQAPLMKEIVDSYSGPDRVSAKKQQEELERVAKTIPATAPDSVKSFADRAVLSLQVSIYVGHVPDIMLRATLAGDTPRNVNSWISWHGRLLGTTNKILGFCISEH</sequence>
<feature type="compositionally biased region" description="Basic and acidic residues" evidence="1">
    <location>
        <begin position="117"/>
        <end position="131"/>
    </location>
</feature>
<accession>A0AAV1RP12</accession>
<feature type="compositionally biased region" description="Polar residues" evidence="1">
    <location>
        <begin position="133"/>
        <end position="143"/>
    </location>
</feature>
<reference evidence="2 3" key="1">
    <citation type="submission" date="2024-01" db="EMBL/GenBank/DDBJ databases">
        <authorList>
            <person name="Waweru B."/>
        </authorList>
    </citation>
    <scope>NUCLEOTIDE SEQUENCE [LARGE SCALE GENOMIC DNA]</scope>
</reference>
<feature type="compositionally biased region" description="Basic residues" evidence="1">
    <location>
        <begin position="228"/>
        <end position="242"/>
    </location>
</feature>
<feature type="region of interest" description="Disordered" evidence="1">
    <location>
        <begin position="204"/>
        <end position="245"/>
    </location>
</feature>
<evidence type="ECO:0000313" key="3">
    <source>
        <dbReference type="Proteomes" id="UP001314170"/>
    </source>
</evidence>